<dbReference type="EMBL" id="JABAHY010000012">
    <property type="protein sequence ID" value="NLS10658.1"/>
    <property type="molecule type" value="Genomic_DNA"/>
</dbReference>
<keyword evidence="1" id="KW-1133">Transmembrane helix</keyword>
<sequence>MPRSVLLGICFASGAMLGILGTALHGSIWMLGSDPTSAAMLPWGAALALLIQLLALLWAGTTGRSLVEPMLLGSTTFTVATIAYLWPGPDQLVVPFASQTWEALPGSVLASLIWWLGTAVITLIGMLVVKWVLVADVAEEATEQPLRQVDWEAL</sequence>
<evidence type="ECO:0000313" key="3">
    <source>
        <dbReference type="Proteomes" id="UP000523139"/>
    </source>
</evidence>
<evidence type="ECO:0000313" key="2">
    <source>
        <dbReference type="EMBL" id="NLS10658.1"/>
    </source>
</evidence>
<feature type="transmembrane region" description="Helical" evidence="1">
    <location>
        <begin position="66"/>
        <end position="86"/>
    </location>
</feature>
<proteinExistence type="predicted"/>
<accession>A0A7X8YEB7</accession>
<organism evidence="2 3">
    <name type="scientific">Nesterenkonia sedimenti</name>
    <dbReference type="NCBI Taxonomy" id="1463632"/>
    <lineage>
        <taxon>Bacteria</taxon>
        <taxon>Bacillati</taxon>
        <taxon>Actinomycetota</taxon>
        <taxon>Actinomycetes</taxon>
        <taxon>Micrococcales</taxon>
        <taxon>Micrococcaceae</taxon>
        <taxon>Nesterenkonia</taxon>
    </lineage>
</organism>
<feature type="transmembrane region" description="Helical" evidence="1">
    <location>
        <begin position="40"/>
        <end position="59"/>
    </location>
</feature>
<keyword evidence="1" id="KW-0472">Membrane</keyword>
<keyword evidence="3" id="KW-1185">Reference proteome</keyword>
<gene>
    <name evidence="2" type="ORF">HGQ17_11785</name>
</gene>
<dbReference type="Proteomes" id="UP000523139">
    <property type="component" value="Unassembled WGS sequence"/>
</dbReference>
<dbReference type="AlphaFoldDB" id="A0A7X8YEB7"/>
<comment type="caution">
    <text evidence="2">The sequence shown here is derived from an EMBL/GenBank/DDBJ whole genome shotgun (WGS) entry which is preliminary data.</text>
</comment>
<evidence type="ECO:0000256" key="1">
    <source>
        <dbReference type="SAM" id="Phobius"/>
    </source>
</evidence>
<dbReference type="RefSeq" id="WP_168888136.1">
    <property type="nucleotide sequence ID" value="NZ_JABAHY010000012.1"/>
</dbReference>
<reference evidence="2 3" key="1">
    <citation type="submission" date="2020-04" db="EMBL/GenBank/DDBJ databases">
        <title>Nesterenkonia sp. nov., isolated from marine sediment.</title>
        <authorList>
            <person name="Zhang G."/>
        </authorList>
    </citation>
    <scope>NUCLEOTIDE SEQUENCE [LARGE SCALE GENOMIC DNA]</scope>
    <source>
        <strain evidence="2 3">MY13</strain>
    </source>
</reference>
<feature type="transmembrane region" description="Helical" evidence="1">
    <location>
        <begin position="5"/>
        <end position="28"/>
    </location>
</feature>
<feature type="transmembrane region" description="Helical" evidence="1">
    <location>
        <begin position="106"/>
        <end position="129"/>
    </location>
</feature>
<keyword evidence="1" id="KW-0812">Transmembrane</keyword>
<name>A0A7X8YEB7_9MICC</name>
<protein>
    <submittedName>
        <fullName evidence="2">Uncharacterized protein</fullName>
    </submittedName>
</protein>